<dbReference type="InterPro" id="IPR036188">
    <property type="entry name" value="FAD/NAD-bd_sf"/>
</dbReference>
<dbReference type="PANTHER" id="PTHR13789">
    <property type="entry name" value="MONOOXYGENASE"/>
    <property type="match status" value="1"/>
</dbReference>
<proteinExistence type="inferred from homology"/>
<keyword evidence="2" id="KW-0285">Flavoprotein</keyword>
<evidence type="ECO:0000256" key="5">
    <source>
        <dbReference type="ARBA" id="ARBA00023033"/>
    </source>
</evidence>
<evidence type="ECO:0000259" key="6">
    <source>
        <dbReference type="Pfam" id="PF01494"/>
    </source>
</evidence>
<gene>
    <name evidence="7" type="ORF">GRF29_1g3515217</name>
</gene>
<evidence type="ECO:0000313" key="8">
    <source>
        <dbReference type="Proteomes" id="UP001280581"/>
    </source>
</evidence>
<sequence length="499" mass="55708">MQQKMVPEYDDLEKCRNHIDSLLVNDGHTGLKETSYPSRSLDFLKRLESAPCSIENVPQSFFVPKECNKAPAEAKVKLKIIVVGAGLGGLATAVALRRRGHDVSVFEKASELGEVGAGIQVPPNSSRLLLKWGLGPYLQGKATEPEAIRIRRWRNGEMLSVVQLCPDFQRLYGAPYYVVHRANFQLSMYELATNLGINIRVNARVKTYHQGSPSITLENGETHFADLIVAADGVKSGARKVVLGGKDQPPQQREFAAYRAMVDTELMRNDPELSWLLDIPGQNVWIGEERHVMSYSIAGGKSFNMVLAHPESLDPSTWNQKTVIEDMKKHFEGWDPCLVKLISMIEKTLKWPLLCGKPLDNWLSPSGHLLIIGDAAHAMVPYMSQGAAMAVEDGAALAEILSLIDSPSDMRPALEVFQRHRILRTGQMQEASLVHGRVWHFADGLEQEARDAAMKFGMNGRCVKENPVQWGDPLTANWTYKYDAEAEIRNAWTEKQARK</sequence>
<evidence type="ECO:0000313" key="7">
    <source>
        <dbReference type="EMBL" id="KAK3217608.1"/>
    </source>
</evidence>
<evidence type="ECO:0000256" key="4">
    <source>
        <dbReference type="ARBA" id="ARBA00023002"/>
    </source>
</evidence>
<dbReference type="InterPro" id="IPR002938">
    <property type="entry name" value="FAD-bd"/>
</dbReference>
<dbReference type="EMBL" id="WVTA01000001">
    <property type="protein sequence ID" value="KAK3217608.1"/>
    <property type="molecule type" value="Genomic_DNA"/>
</dbReference>
<keyword evidence="8" id="KW-1185">Reference proteome</keyword>
<dbReference type="Pfam" id="PF01494">
    <property type="entry name" value="FAD_binding_3"/>
    <property type="match status" value="1"/>
</dbReference>
<name>A0AAN6M843_9PLEO</name>
<dbReference type="AlphaFoldDB" id="A0AAN6M843"/>
<protein>
    <recommendedName>
        <fullName evidence="6">FAD-binding domain-containing protein</fullName>
    </recommendedName>
</protein>
<comment type="caution">
    <text evidence="7">The sequence shown here is derived from an EMBL/GenBank/DDBJ whole genome shotgun (WGS) entry which is preliminary data.</text>
</comment>
<keyword evidence="5" id="KW-0503">Monooxygenase</keyword>
<organism evidence="7 8">
    <name type="scientific">Pseudopithomyces chartarum</name>
    <dbReference type="NCBI Taxonomy" id="1892770"/>
    <lineage>
        <taxon>Eukaryota</taxon>
        <taxon>Fungi</taxon>
        <taxon>Dikarya</taxon>
        <taxon>Ascomycota</taxon>
        <taxon>Pezizomycotina</taxon>
        <taxon>Dothideomycetes</taxon>
        <taxon>Pleosporomycetidae</taxon>
        <taxon>Pleosporales</taxon>
        <taxon>Massarineae</taxon>
        <taxon>Didymosphaeriaceae</taxon>
        <taxon>Pseudopithomyces</taxon>
    </lineage>
</organism>
<keyword evidence="4" id="KW-0560">Oxidoreductase</keyword>
<dbReference type="GO" id="GO:0071949">
    <property type="term" value="F:FAD binding"/>
    <property type="evidence" value="ECO:0007669"/>
    <property type="project" value="InterPro"/>
</dbReference>
<feature type="domain" description="FAD-binding" evidence="6">
    <location>
        <begin position="78"/>
        <end position="402"/>
    </location>
</feature>
<dbReference type="GO" id="GO:0004497">
    <property type="term" value="F:monooxygenase activity"/>
    <property type="evidence" value="ECO:0007669"/>
    <property type="project" value="UniProtKB-KW"/>
</dbReference>
<dbReference type="SUPFAM" id="SSF54373">
    <property type="entry name" value="FAD-linked reductases, C-terminal domain"/>
    <property type="match status" value="1"/>
</dbReference>
<evidence type="ECO:0000256" key="3">
    <source>
        <dbReference type="ARBA" id="ARBA00022827"/>
    </source>
</evidence>
<comment type="similarity">
    <text evidence="1">Belongs to the paxM FAD-dependent monooxygenase family.</text>
</comment>
<dbReference type="FunFam" id="3.50.50.60:FF:000115">
    <property type="entry name" value="Salicylate hydroxylase, putative"/>
    <property type="match status" value="1"/>
</dbReference>
<dbReference type="SUPFAM" id="SSF51905">
    <property type="entry name" value="FAD/NAD(P)-binding domain"/>
    <property type="match status" value="1"/>
</dbReference>
<dbReference type="Gene3D" id="3.50.50.60">
    <property type="entry name" value="FAD/NAD(P)-binding domain"/>
    <property type="match status" value="1"/>
</dbReference>
<evidence type="ECO:0000256" key="2">
    <source>
        <dbReference type="ARBA" id="ARBA00022630"/>
    </source>
</evidence>
<reference evidence="7 8" key="1">
    <citation type="submission" date="2021-02" db="EMBL/GenBank/DDBJ databases">
        <title>Genome assembly of Pseudopithomyces chartarum.</title>
        <authorList>
            <person name="Jauregui R."/>
            <person name="Singh J."/>
            <person name="Voisey C."/>
        </authorList>
    </citation>
    <scope>NUCLEOTIDE SEQUENCE [LARGE SCALE GENOMIC DNA]</scope>
    <source>
        <strain evidence="7 8">AGR01</strain>
    </source>
</reference>
<dbReference type="InterPro" id="IPR050493">
    <property type="entry name" value="FAD-dep_Monooxygenase_BioMet"/>
</dbReference>
<dbReference type="PANTHER" id="PTHR13789:SF306">
    <property type="entry name" value="HYDROXYLASE, PUTATIVE-RELATED"/>
    <property type="match status" value="1"/>
</dbReference>
<accession>A0AAN6M843</accession>
<dbReference type="Proteomes" id="UP001280581">
    <property type="component" value="Unassembled WGS sequence"/>
</dbReference>
<evidence type="ECO:0000256" key="1">
    <source>
        <dbReference type="ARBA" id="ARBA00007992"/>
    </source>
</evidence>
<keyword evidence="3" id="KW-0274">FAD</keyword>
<dbReference type="PRINTS" id="PR00420">
    <property type="entry name" value="RNGMNOXGNASE"/>
</dbReference>